<accession>A0A835JLB3</accession>
<dbReference type="Pfam" id="PF04720">
    <property type="entry name" value="PDDEXK_6"/>
    <property type="match status" value="1"/>
</dbReference>
<dbReference type="OrthoDB" id="747933at2759"/>
<gene>
    <name evidence="2" type="ORF">SADUNF_Sadunf13G0079600</name>
</gene>
<evidence type="ECO:0000313" key="3">
    <source>
        <dbReference type="Proteomes" id="UP000657918"/>
    </source>
</evidence>
<name>A0A835JLB3_9ROSI</name>
<dbReference type="PANTHER" id="PTHR31579:SF49">
    <property type="entry name" value="DUF506 FAMILY PROTEIN"/>
    <property type="match status" value="1"/>
</dbReference>
<keyword evidence="3" id="KW-1185">Reference proteome</keyword>
<dbReference type="NCBIfam" id="TIGR01615">
    <property type="entry name" value="A_thal_3542"/>
    <property type="match status" value="1"/>
</dbReference>
<dbReference type="PANTHER" id="PTHR31579">
    <property type="entry name" value="OS03G0796600 PROTEIN"/>
    <property type="match status" value="1"/>
</dbReference>
<proteinExistence type="predicted"/>
<organism evidence="2 3">
    <name type="scientific">Salix dunnii</name>
    <dbReference type="NCBI Taxonomy" id="1413687"/>
    <lineage>
        <taxon>Eukaryota</taxon>
        <taxon>Viridiplantae</taxon>
        <taxon>Streptophyta</taxon>
        <taxon>Embryophyta</taxon>
        <taxon>Tracheophyta</taxon>
        <taxon>Spermatophyta</taxon>
        <taxon>Magnoliopsida</taxon>
        <taxon>eudicotyledons</taxon>
        <taxon>Gunneridae</taxon>
        <taxon>Pentapetalae</taxon>
        <taxon>rosids</taxon>
        <taxon>fabids</taxon>
        <taxon>Malpighiales</taxon>
        <taxon>Salicaceae</taxon>
        <taxon>Saliceae</taxon>
        <taxon>Salix</taxon>
    </lineage>
</organism>
<reference evidence="2 3" key="1">
    <citation type="submission" date="2020-10" db="EMBL/GenBank/DDBJ databases">
        <title>Plant Genome Project.</title>
        <authorList>
            <person name="Zhang R.-G."/>
        </authorList>
    </citation>
    <scope>NUCLEOTIDE SEQUENCE [LARGE SCALE GENOMIC DNA]</scope>
    <source>
        <strain evidence="2">FAFU-HL-1</strain>
        <tissue evidence="2">Leaf</tissue>
    </source>
</reference>
<protein>
    <submittedName>
        <fullName evidence="2">Uncharacterized protein</fullName>
    </submittedName>
</protein>
<sequence>MTWKTAINNSRQSHYSCKSSIFSSLIITWLSQEIGNKHMEEIGHKRMDSLEEKVSVFFHGDLADQESDRSLEEEDDYESDNSLLDPMERARFWESQEALLQEVLSRCGKTGSKLRQEVSRIIRVAKETGFCSCLKPSNGCSSCLRQRVVNLLTQKGFGAALCTSKWKNTKKFPGGKHEYIEMIASTIGSKKQIPYLIELEFRDQFEIAKACDEYRNLVAQLPEFYIGKADYLNAIVGILCEAAKRSMKEKKIHMGPWRKRSFMQMKWSNTSERRSVDESSTKTSSLPSSRQAHESCFHLSAAAAVTVT</sequence>
<dbReference type="AlphaFoldDB" id="A0A835JLB3"/>
<dbReference type="EMBL" id="JADGMS010000013">
    <property type="protein sequence ID" value="KAF9670539.1"/>
    <property type="molecule type" value="Genomic_DNA"/>
</dbReference>
<evidence type="ECO:0000313" key="2">
    <source>
        <dbReference type="EMBL" id="KAF9670539.1"/>
    </source>
</evidence>
<feature type="region of interest" description="Disordered" evidence="1">
    <location>
        <begin position="268"/>
        <end position="289"/>
    </location>
</feature>
<dbReference type="InterPro" id="IPR006502">
    <property type="entry name" value="PDDEXK-like"/>
</dbReference>
<comment type="caution">
    <text evidence="2">The sequence shown here is derived from an EMBL/GenBank/DDBJ whole genome shotgun (WGS) entry which is preliminary data.</text>
</comment>
<evidence type="ECO:0000256" key="1">
    <source>
        <dbReference type="SAM" id="MobiDB-lite"/>
    </source>
</evidence>
<dbReference type="Proteomes" id="UP000657918">
    <property type="component" value="Unassembled WGS sequence"/>
</dbReference>
<feature type="compositionally biased region" description="Basic and acidic residues" evidence="1">
    <location>
        <begin position="271"/>
        <end position="280"/>
    </location>
</feature>